<reference evidence="3 4" key="1">
    <citation type="journal article" date="2019" name="Sci. Rep.">
        <title>A high-quality genome of Eragrostis curvula grass provides insights into Poaceae evolution and supports new strategies to enhance forage quality.</title>
        <authorList>
            <person name="Carballo J."/>
            <person name="Santos B.A.C.M."/>
            <person name="Zappacosta D."/>
            <person name="Garbus I."/>
            <person name="Selva J.P."/>
            <person name="Gallo C.A."/>
            <person name="Diaz A."/>
            <person name="Albertini E."/>
            <person name="Caccamo M."/>
            <person name="Echenique V."/>
        </authorList>
    </citation>
    <scope>NUCLEOTIDE SEQUENCE [LARGE SCALE GENOMIC DNA]</scope>
    <source>
        <strain evidence="4">cv. Victoria</strain>
        <tissue evidence="3">Leaf</tissue>
    </source>
</reference>
<organism evidence="3 4">
    <name type="scientific">Eragrostis curvula</name>
    <name type="common">weeping love grass</name>
    <dbReference type="NCBI Taxonomy" id="38414"/>
    <lineage>
        <taxon>Eukaryota</taxon>
        <taxon>Viridiplantae</taxon>
        <taxon>Streptophyta</taxon>
        <taxon>Embryophyta</taxon>
        <taxon>Tracheophyta</taxon>
        <taxon>Spermatophyta</taxon>
        <taxon>Magnoliopsida</taxon>
        <taxon>Liliopsida</taxon>
        <taxon>Poales</taxon>
        <taxon>Poaceae</taxon>
        <taxon>PACMAD clade</taxon>
        <taxon>Chloridoideae</taxon>
        <taxon>Eragrostideae</taxon>
        <taxon>Eragrostidinae</taxon>
        <taxon>Eragrostis</taxon>
    </lineage>
</organism>
<feature type="non-terminal residue" evidence="3">
    <location>
        <position position="1"/>
    </location>
</feature>
<dbReference type="AlphaFoldDB" id="A0A5J9SMI9"/>
<evidence type="ECO:0000256" key="2">
    <source>
        <dbReference type="SAM" id="Phobius"/>
    </source>
</evidence>
<dbReference type="Gramene" id="TVU00184">
    <property type="protein sequence ID" value="TVU00184"/>
    <property type="gene ID" value="EJB05_54407"/>
</dbReference>
<sequence>PSAPPLPPPLPPPPTPAPDAVPSADGGAQARRHDAAAVGGRGGSSIAAATARLRLIVLLLVGFTLQLLVVLAFRAVRAPPAPASAAAIVSVPVPVLPSDGAKDSSCGDGLIPPQPYPLCLGVYQQTEELLINTTSPLIEAVVPRRITKLLSEMTQVDKCYGTLIRAQVKELRRVIKRKLKYKMARGEMIN</sequence>
<keyword evidence="4" id="KW-1185">Reference proteome</keyword>
<feature type="compositionally biased region" description="Pro residues" evidence="1">
    <location>
        <begin position="1"/>
        <end position="19"/>
    </location>
</feature>
<dbReference type="EMBL" id="RWGY01000630">
    <property type="protein sequence ID" value="TVU00184.1"/>
    <property type="molecule type" value="Genomic_DNA"/>
</dbReference>
<dbReference type="Proteomes" id="UP000324897">
    <property type="component" value="Unassembled WGS sequence"/>
</dbReference>
<proteinExistence type="predicted"/>
<comment type="caution">
    <text evidence="3">The sequence shown here is derived from an EMBL/GenBank/DDBJ whole genome shotgun (WGS) entry which is preliminary data.</text>
</comment>
<feature type="region of interest" description="Disordered" evidence="1">
    <location>
        <begin position="1"/>
        <end position="41"/>
    </location>
</feature>
<evidence type="ECO:0000256" key="1">
    <source>
        <dbReference type="SAM" id="MobiDB-lite"/>
    </source>
</evidence>
<evidence type="ECO:0000313" key="3">
    <source>
        <dbReference type="EMBL" id="TVU00184.1"/>
    </source>
</evidence>
<name>A0A5J9SMI9_9POAL</name>
<keyword evidence="2" id="KW-0472">Membrane</keyword>
<keyword evidence="2" id="KW-1133">Transmembrane helix</keyword>
<feature type="transmembrane region" description="Helical" evidence="2">
    <location>
        <begin position="55"/>
        <end position="76"/>
    </location>
</feature>
<gene>
    <name evidence="3" type="ORF">EJB05_54407</name>
</gene>
<protein>
    <submittedName>
        <fullName evidence="3">Uncharacterized protein</fullName>
    </submittedName>
</protein>
<accession>A0A5J9SMI9</accession>
<keyword evidence="2" id="KW-0812">Transmembrane</keyword>
<evidence type="ECO:0000313" key="4">
    <source>
        <dbReference type="Proteomes" id="UP000324897"/>
    </source>
</evidence>